<dbReference type="KEGG" id="lbc:LACBIDRAFT_308101"/>
<dbReference type="GeneID" id="6082238"/>
<dbReference type="InParanoid" id="B0DRN0"/>
<protein>
    <submittedName>
        <fullName evidence="1">Predicted protein</fullName>
    </submittedName>
</protein>
<proteinExistence type="predicted"/>
<dbReference type="EMBL" id="DS547128">
    <property type="protein sequence ID" value="EDR02812.1"/>
    <property type="molecule type" value="Genomic_DNA"/>
</dbReference>
<gene>
    <name evidence="1" type="ORF">LACBIDRAFT_308101</name>
</gene>
<organism evidence="2">
    <name type="scientific">Laccaria bicolor (strain S238N-H82 / ATCC MYA-4686)</name>
    <name type="common">Bicoloured deceiver</name>
    <name type="synonym">Laccaria laccata var. bicolor</name>
    <dbReference type="NCBI Taxonomy" id="486041"/>
    <lineage>
        <taxon>Eukaryota</taxon>
        <taxon>Fungi</taxon>
        <taxon>Dikarya</taxon>
        <taxon>Basidiomycota</taxon>
        <taxon>Agaricomycotina</taxon>
        <taxon>Agaricomycetes</taxon>
        <taxon>Agaricomycetidae</taxon>
        <taxon>Agaricales</taxon>
        <taxon>Agaricineae</taxon>
        <taxon>Hydnangiaceae</taxon>
        <taxon>Laccaria</taxon>
    </lineage>
</organism>
<accession>B0DRN0</accession>
<reference evidence="1 2" key="1">
    <citation type="journal article" date="2008" name="Nature">
        <title>The genome of Laccaria bicolor provides insights into mycorrhizal symbiosis.</title>
        <authorList>
            <person name="Martin F."/>
            <person name="Aerts A."/>
            <person name="Ahren D."/>
            <person name="Brun A."/>
            <person name="Danchin E.G.J."/>
            <person name="Duchaussoy F."/>
            <person name="Gibon J."/>
            <person name="Kohler A."/>
            <person name="Lindquist E."/>
            <person name="Pereda V."/>
            <person name="Salamov A."/>
            <person name="Shapiro H.J."/>
            <person name="Wuyts J."/>
            <person name="Blaudez D."/>
            <person name="Buee M."/>
            <person name="Brokstein P."/>
            <person name="Canbaeck B."/>
            <person name="Cohen D."/>
            <person name="Courty P.E."/>
            <person name="Coutinho P.M."/>
            <person name="Delaruelle C."/>
            <person name="Detter J.C."/>
            <person name="Deveau A."/>
            <person name="DiFazio S."/>
            <person name="Duplessis S."/>
            <person name="Fraissinet-Tachet L."/>
            <person name="Lucic E."/>
            <person name="Frey-Klett P."/>
            <person name="Fourrey C."/>
            <person name="Feussner I."/>
            <person name="Gay G."/>
            <person name="Grimwood J."/>
            <person name="Hoegger P.J."/>
            <person name="Jain P."/>
            <person name="Kilaru S."/>
            <person name="Labbe J."/>
            <person name="Lin Y.C."/>
            <person name="Legue V."/>
            <person name="Le Tacon F."/>
            <person name="Marmeisse R."/>
            <person name="Melayah D."/>
            <person name="Montanini B."/>
            <person name="Muratet M."/>
            <person name="Nehls U."/>
            <person name="Niculita-Hirzel H."/>
            <person name="Oudot-Le Secq M.P."/>
            <person name="Peter M."/>
            <person name="Quesneville H."/>
            <person name="Rajashekar B."/>
            <person name="Reich M."/>
            <person name="Rouhier N."/>
            <person name="Schmutz J."/>
            <person name="Yin T."/>
            <person name="Chalot M."/>
            <person name="Henrissat B."/>
            <person name="Kuees U."/>
            <person name="Lucas S."/>
            <person name="Van de Peer Y."/>
            <person name="Podila G.K."/>
            <person name="Polle A."/>
            <person name="Pukkila P.J."/>
            <person name="Richardson P.M."/>
            <person name="Rouze P."/>
            <person name="Sanders I.R."/>
            <person name="Stajich J.E."/>
            <person name="Tunlid A."/>
            <person name="Tuskan G."/>
            <person name="Grigoriev I.V."/>
        </authorList>
    </citation>
    <scope>NUCLEOTIDE SEQUENCE [LARGE SCALE GENOMIC DNA]</scope>
    <source>
        <strain evidence="2">S238N-H82 / ATCC MYA-4686</strain>
    </source>
</reference>
<dbReference type="Proteomes" id="UP000001194">
    <property type="component" value="Unassembled WGS sequence"/>
</dbReference>
<dbReference type="HOGENOM" id="CLU_1959953_0_0_1"/>
<dbReference type="AlphaFoldDB" id="B0DRN0"/>
<keyword evidence="2" id="KW-1185">Reference proteome</keyword>
<dbReference type="RefSeq" id="XP_001886522.1">
    <property type="nucleotide sequence ID" value="XM_001886487.1"/>
</dbReference>
<sequence length="128" mass="14749">MVVGFATTLYSHLHPGSSVRMVAACCPVFLDVAYCALPPVTSCPDLQTLTNIRMLISHFKYQNRLLYLSGDWRGTHYHFSMCFLRDLRFRLSVGNVSSPRPAYIMDFSIMFCWPFLAFVDDGTPWQRR</sequence>
<name>B0DRN0_LACBS</name>
<evidence type="ECO:0000313" key="1">
    <source>
        <dbReference type="EMBL" id="EDR02812.1"/>
    </source>
</evidence>
<evidence type="ECO:0000313" key="2">
    <source>
        <dbReference type="Proteomes" id="UP000001194"/>
    </source>
</evidence>